<comment type="caution">
    <text evidence="1">The sequence shown here is derived from an EMBL/GenBank/DDBJ whole genome shotgun (WGS) entry which is preliminary data.</text>
</comment>
<evidence type="ECO:0000313" key="2">
    <source>
        <dbReference type="Proteomes" id="UP000799755"/>
    </source>
</evidence>
<dbReference type="EMBL" id="MU003526">
    <property type="protein sequence ID" value="KAF2466108.1"/>
    <property type="molecule type" value="Genomic_DNA"/>
</dbReference>
<name>A0ACB6QGK0_9PLEO</name>
<keyword evidence="2" id="KW-1185">Reference proteome</keyword>
<sequence>MPVAYSYSTSSSARPETPFPTPSSYPFLAEAPTAGSSATTFPHLLYYLSEVRHSTTIPLCGVLKRIDDMARIVAELPEAMSALTNLEDEGSWVKGKKNNKGKGKAKEGEYLIRKPKGDRRLALGLHLMAVVQALEECAVDGWKAWVNGEVNAWERMQEEAEGGFEDAVKEGDGRRERQHHYFHHQIGENAHLSTLAAGLQSARQEIYSKEKKIEYLKESLQNALAVLEALRGAEMWHRSDAEDRDIAIDERDRLMEEQKEKKVQDLEESLRNVVAINEDLQERLEALRFAEIQRRCIEEEKHEHRRREIRKIGKATRGINKEKDSLVERFQNLSVSGSRHPSYEADDEEDRDGECEKETEPAPSVPQPTSQQDKNNPFPPLSYPTTKASRYNLIDLSSTAVETGSQHNLSSTSSTYNSDQSPQHSSSVSLSPIPEVPDEEEIIVVHENLQRWQREEKERREEMDEYSYNTTSHSGSTLEKSLSDPPYIHILLPANFTFSPNGHHASLLTFPTSASVFHFPFGATREQLLRVLEHISSHFYSRFEPPEEFNIMQVRTRVMEWELKKSIARVLKGRAWKCQEGNMDVGGVWQTEGEGDTYMVSSMDVFFQGVSTVVGESDVEFETEKCYEGGVPGFPQNPTRLNIRGGGEERSLATSEPIGRESDEGYATTSDGFGDSNSLFFLHSDTPTSLEGMKAQYHAIYMPNQANNPSWMQEARMLQLKTSALVHELSSLQRQYDEAQFELERQNRRMNVLFRTIDTQLNETKVILEREARIKKMVENYRHPYIAYLTAVREMRDMAEGALQNALSPYEKVIIEPEGNDQQKRNGDGNGPSMRGGAGGDERYTDNINRPVSYGRKHALEKYQKPGSDEPQSWSFIFDVDASAIIFEDPWRFYQWPRNSTLAQIRQVLEYRKANRTENDTILRRIRHIFEGRQELGIPDPVLHSGDRVRITYPTEGLGRLFRRQRRADASDPVCEYLRSEDLQISRAECGKEDEYVNPRDFINEFTDDNECEPDGRSNCSGRSSDSSYSWTFPPPPNSVSQPSPCEMIPNPEDRFTGKALCCRTTAESLVRNMTDEQFQSLENWRLGPGLDTSEYPAPTGYANSQGNGCFFCDLPFDVLEFEPASGDSTLYGNSDGEDSDDTGIPVITLSRSSLKSSLQGEAAYSDLRGCSQISHTRDTSFSYLRHHSRTIPPRPPVSLLSMPPDSPLRDYATSSVVLCREPRGERRLHVRNIARPWPGSQRMSNGDFTEWVESGAQGREIPLFQLNSIPPAKSATHLKPEIYAAYSEESQGKESSSLARVDAISHGRLWSKATEEMLAEKKERIVLSREGQQSRKGTVDKPTCRDVGYGDITEAIEEIKPGPLSRFSMEPRLAANVLTGAPARPRRPNADWGHPLEPNDESSEQMTPEIGVRVSRQQKEWVDPTEAGPSEPSNYLKYAKRGVEEGYDGMLGDKLFASTGESEIGKGKGRSNGMGGVSRTGSGAWRN</sequence>
<protein>
    <submittedName>
        <fullName evidence="1">Uncharacterized protein</fullName>
    </submittedName>
</protein>
<dbReference type="Proteomes" id="UP000799755">
    <property type="component" value="Unassembled WGS sequence"/>
</dbReference>
<organism evidence="1 2">
    <name type="scientific">Lindgomyces ingoldianus</name>
    <dbReference type="NCBI Taxonomy" id="673940"/>
    <lineage>
        <taxon>Eukaryota</taxon>
        <taxon>Fungi</taxon>
        <taxon>Dikarya</taxon>
        <taxon>Ascomycota</taxon>
        <taxon>Pezizomycotina</taxon>
        <taxon>Dothideomycetes</taxon>
        <taxon>Pleosporomycetidae</taxon>
        <taxon>Pleosporales</taxon>
        <taxon>Lindgomycetaceae</taxon>
        <taxon>Lindgomyces</taxon>
    </lineage>
</organism>
<proteinExistence type="predicted"/>
<evidence type="ECO:0000313" key="1">
    <source>
        <dbReference type="EMBL" id="KAF2466108.1"/>
    </source>
</evidence>
<reference evidence="1" key="1">
    <citation type="journal article" date="2020" name="Stud. Mycol.">
        <title>101 Dothideomycetes genomes: a test case for predicting lifestyles and emergence of pathogens.</title>
        <authorList>
            <person name="Haridas S."/>
            <person name="Albert R."/>
            <person name="Binder M."/>
            <person name="Bloem J."/>
            <person name="Labutti K."/>
            <person name="Salamov A."/>
            <person name="Andreopoulos B."/>
            <person name="Baker S."/>
            <person name="Barry K."/>
            <person name="Bills G."/>
            <person name="Bluhm B."/>
            <person name="Cannon C."/>
            <person name="Castanera R."/>
            <person name="Culley D."/>
            <person name="Daum C."/>
            <person name="Ezra D."/>
            <person name="Gonzalez J."/>
            <person name="Henrissat B."/>
            <person name="Kuo A."/>
            <person name="Liang C."/>
            <person name="Lipzen A."/>
            <person name="Lutzoni F."/>
            <person name="Magnuson J."/>
            <person name="Mondo S."/>
            <person name="Nolan M."/>
            <person name="Ohm R."/>
            <person name="Pangilinan J."/>
            <person name="Park H.-J."/>
            <person name="Ramirez L."/>
            <person name="Alfaro M."/>
            <person name="Sun H."/>
            <person name="Tritt A."/>
            <person name="Yoshinaga Y."/>
            <person name="Zwiers L.-H."/>
            <person name="Turgeon B."/>
            <person name="Goodwin S."/>
            <person name="Spatafora J."/>
            <person name="Crous P."/>
            <person name="Grigoriev I."/>
        </authorList>
    </citation>
    <scope>NUCLEOTIDE SEQUENCE</scope>
    <source>
        <strain evidence="1">ATCC 200398</strain>
    </source>
</reference>
<gene>
    <name evidence="1" type="ORF">BDR25DRAFT_317915</name>
</gene>
<accession>A0ACB6QGK0</accession>